<evidence type="ECO:0000313" key="1">
    <source>
        <dbReference type="EMBL" id="WUG98016.1"/>
    </source>
</evidence>
<organism evidence="1 2">
    <name type="scientific">Streptomyces violaceus</name>
    <name type="common">Streptomyces venezuelae</name>
    <dbReference type="NCBI Taxonomy" id="1936"/>
    <lineage>
        <taxon>Bacteria</taxon>
        <taxon>Bacillati</taxon>
        <taxon>Actinomycetota</taxon>
        <taxon>Actinomycetes</taxon>
        <taxon>Kitasatosporales</taxon>
        <taxon>Streptomycetaceae</taxon>
        <taxon>Streptomyces</taxon>
    </lineage>
</organism>
<evidence type="ECO:0000313" key="2">
    <source>
        <dbReference type="Proteomes" id="UP001341259"/>
    </source>
</evidence>
<proteinExistence type="predicted"/>
<accession>A0ABZ1P1V8</accession>
<name>A0ABZ1P1V8_STRVL</name>
<dbReference type="EMBL" id="CP107906">
    <property type="protein sequence ID" value="WUG98016.1"/>
    <property type="molecule type" value="Genomic_DNA"/>
</dbReference>
<gene>
    <name evidence="1" type="ORF">OHB29_36300</name>
</gene>
<sequence length="59" mass="6360">MATAREESLAVLFGGKHHRHGLHLLALTHEKGRLLWISAARPAAPTTPPRPATTISLTT</sequence>
<reference evidence="1 2" key="1">
    <citation type="submission" date="2022-10" db="EMBL/GenBank/DDBJ databases">
        <title>The complete genomes of actinobacterial strains from the NBC collection.</title>
        <authorList>
            <person name="Joergensen T.S."/>
            <person name="Alvarez Arevalo M."/>
            <person name="Sterndorff E.B."/>
            <person name="Faurdal D."/>
            <person name="Vuksanovic O."/>
            <person name="Mourched A.-S."/>
            <person name="Charusanti P."/>
            <person name="Shaw S."/>
            <person name="Blin K."/>
            <person name="Weber T."/>
        </authorList>
    </citation>
    <scope>NUCLEOTIDE SEQUENCE [LARGE SCALE GENOMIC DNA]</scope>
    <source>
        <strain evidence="1 2">NBC_00456</strain>
    </source>
</reference>
<dbReference type="RefSeq" id="WP_328345447.1">
    <property type="nucleotide sequence ID" value="NZ_CP107906.1"/>
</dbReference>
<dbReference type="Proteomes" id="UP001341259">
    <property type="component" value="Chromosome"/>
</dbReference>
<keyword evidence="2" id="KW-1185">Reference proteome</keyword>
<protein>
    <submittedName>
        <fullName evidence="1">Uncharacterized protein</fullName>
    </submittedName>
</protein>